<evidence type="ECO:0000313" key="2">
    <source>
        <dbReference type="EMBL" id="KAJ5220519.1"/>
    </source>
</evidence>
<protein>
    <submittedName>
        <fullName evidence="2">Uncharacterized protein</fullName>
    </submittedName>
</protein>
<dbReference type="RefSeq" id="XP_058327349.1">
    <property type="nucleotide sequence ID" value="XM_058479019.1"/>
</dbReference>
<dbReference type="EMBL" id="JAPQKS010000007">
    <property type="protein sequence ID" value="KAJ5220519.1"/>
    <property type="molecule type" value="Genomic_DNA"/>
</dbReference>
<dbReference type="GeneID" id="83206322"/>
<sequence length="78" mass="9395">MRVEYIWALLIATTVAMPRGTIQQINSYLQRDTHFFRIHGSSEFHWYETRENHDAVRLISKWKMDWGLRLTSKQVLTD</sequence>
<feature type="chain" id="PRO_5040937539" evidence="1">
    <location>
        <begin position="17"/>
        <end position="78"/>
    </location>
</feature>
<gene>
    <name evidence="2" type="ORF">N7468_009723</name>
</gene>
<evidence type="ECO:0000313" key="3">
    <source>
        <dbReference type="Proteomes" id="UP001150941"/>
    </source>
</evidence>
<accession>A0A9W9TFJ4</accession>
<reference evidence="2" key="2">
    <citation type="journal article" date="2023" name="IMA Fungus">
        <title>Comparative genomic study of the Penicillium genus elucidates a diverse pangenome and 15 lateral gene transfer events.</title>
        <authorList>
            <person name="Petersen C."/>
            <person name="Sorensen T."/>
            <person name="Nielsen M.R."/>
            <person name="Sondergaard T.E."/>
            <person name="Sorensen J.L."/>
            <person name="Fitzpatrick D.A."/>
            <person name="Frisvad J.C."/>
            <person name="Nielsen K.L."/>
        </authorList>
    </citation>
    <scope>NUCLEOTIDE SEQUENCE</scope>
    <source>
        <strain evidence="2">IBT 19713</strain>
    </source>
</reference>
<organism evidence="2 3">
    <name type="scientific">Penicillium chermesinum</name>
    <dbReference type="NCBI Taxonomy" id="63820"/>
    <lineage>
        <taxon>Eukaryota</taxon>
        <taxon>Fungi</taxon>
        <taxon>Dikarya</taxon>
        <taxon>Ascomycota</taxon>
        <taxon>Pezizomycotina</taxon>
        <taxon>Eurotiomycetes</taxon>
        <taxon>Eurotiomycetidae</taxon>
        <taxon>Eurotiales</taxon>
        <taxon>Aspergillaceae</taxon>
        <taxon>Penicillium</taxon>
    </lineage>
</organism>
<keyword evidence="3" id="KW-1185">Reference proteome</keyword>
<dbReference type="Proteomes" id="UP001150941">
    <property type="component" value="Unassembled WGS sequence"/>
</dbReference>
<dbReference type="AlphaFoldDB" id="A0A9W9TFJ4"/>
<evidence type="ECO:0000256" key="1">
    <source>
        <dbReference type="SAM" id="SignalP"/>
    </source>
</evidence>
<proteinExistence type="predicted"/>
<name>A0A9W9TFJ4_9EURO</name>
<feature type="signal peptide" evidence="1">
    <location>
        <begin position="1"/>
        <end position="16"/>
    </location>
</feature>
<keyword evidence="1" id="KW-0732">Signal</keyword>
<reference evidence="2" key="1">
    <citation type="submission" date="2022-11" db="EMBL/GenBank/DDBJ databases">
        <authorList>
            <person name="Petersen C."/>
        </authorList>
    </citation>
    <scope>NUCLEOTIDE SEQUENCE</scope>
    <source>
        <strain evidence="2">IBT 19713</strain>
    </source>
</reference>
<comment type="caution">
    <text evidence="2">The sequence shown here is derived from an EMBL/GenBank/DDBJ whole genome shotgun (WGS) entry which is preliminary data.</text>
</comment>